<evidence type="ECO:0000256" key="2">
    <source>
        <dbReference type="ARBA" id="ARBA00011245"/>
    </source>
</evidence>
<evidence type="ECO:0000256" key="6">
    <source>
        <dbReference type="ARBA" id="ARBA00022946"/>
    </source>
</evidence>
<proteinExistence type="inferred from homology"/>
<evidence type="ECO:0000256" key="1">
    <source>
        <dbReference type="ARBA" id="ARBA00003330"/>
    </source>
</evidence>
<dbReference type="GO" id="GO:0045454">
    <property type="term" value="P:cell redox homeostasis"/>
    <property type="evidence" value="ECO:0007669"/>
    <property type="project" value="TreeGrafter"/>
</dbReference>
<evidence type="ECO:0000256" key="14">
    <source>
        <dbReference type="ARBA" id="ARBA00049091"/>
    </source>
</evidence>
<comment type="function">
    <text evidence="1">Thiol-specific peroxidase that catalyzes the reduction of hydrogen peroxide and organic hydroperoxides to water and alcohols, respectively. Plays a role in cell protection against oxidative stress by detoxifying peroxides and as sensor of hydrogen peroxide-mediated signaling events.</text>
</comment>
<keyword evidence="7 18" id="KW-0560">Oxidoreductase</keyword>
<name>A0A7Z0EN82_9ACTN</name>
<evidence type="ECO:0000256" key="9">
    <source>
        <dbReference type="ARBA" id="ARBA00023157"/>
    </source>
</evidence>
<dbReference type="RefSeq" id="WP_179823315.1">
    <property type="nucleotide sequence ID" value="NZ_JACCFS010000001.1"/>
</dbReference>
<dbReference type="PROSITE" id="PS51352">
    <property type="entry name" value="THIOREDOXIN_2"/>
    <property type="match status" value="1"/>
</dbReference>
<dbReference type="PANTHER" id="PTHR42801">
    <property type="entry name" value="THIOREDOXIN-DEPENDENT PEROXIDE REDUCTASE"/>
    <property type="match status" value="1"/>
</dbReference>
<dbReference type="GO" id="GO:0009579">
    <property type="term" value="C:thylakoid"/>
    <property type="evidence" value="ECO:0007669"/>
    <property type="project" value="UniProtKB-SubCell"/>
</dbReference>
<evidence type="ECO:0000256" key="8">
    <source>
        <dbReference type="ARBA" id="ARBA00023078"/>
    </source>
</evidence>
<evidence type="ECO:0000256" key="3">
    <source>
        <dbReference type="ARBA" id="ARBA00013017"/>
    </source>
</evidence>
<dbReference type="AlphaFoldDB" id="A0A7Z0EN82"/>
<keyword evidence="5" id="KW-0049">Antioxidant</keyword>
<dbReference type="EMBL" id="JACCFS010000001">
    <property type="protein sequence ID" value="NYJ34626.1"/>
    <property type="molecule type" value="Genomic_DNA"/>
</dbReference>
<evidence type="ECO:0000256" key="5">
    <source>
        <dbReference type="ARBA" id="ARBA00022862"/>
    </source>
</evidence>
<feature type="active site" description="Cysteine sulfenic acid (-SOH) intermediate; for peroxidase activity" evidence="16">
    <location>
        <position position="51"/>
    </location>
</feature>
<dbReference type="Gene3D" id="3.40.30.10">
    <property type="entry name" value="Glutaredoxin"/>
    <property type="match status" value="1"/>
</dbReference>
<comment type="subunit">
    <text evidence="2">Monomer.</text>
</comment>
<keyword evidence="9" id="KW-1015">Disulfide bond</keyword>
<comment type="similarity">
    <text evidence="12">Belongs to the peroxiredoxin family. BCP/PrxQ subfamily.</text>
</comment>
<dbReference type="CDD" id="cd03017">
    <property type="entry name" value="PRX_BCP"/>
    <property type="match status" value="1"/>
</dbReference>
<keyword evidence="6" id="KW-0809">Transit peptide</keyword>
<keyword evidence="4 18" id="KW-0575">Peroxidase</keyword>
<comment type="subcellular location">
    <subcellularLocation>
        <location evidence="15">Thylakoid</location>
    </subcellularLocation>
</comment>
<dbReference type="InterPro" id="IPR036249">
    <property type="entry name" value="Thioredoxin-like_sf"/>
</dbReference>
<evidence type="ECO:0000313" key="18">
    <source>
        <dbReference type="EMBL" id="NYJ34626.1"/>
    </source>
</evidence>
<evidence type="ECO:0000256" key="7">
    <source>
        <dbReference type="ARBA" id="ARBA00023002"/>
    </source>
</evidence>
<keyword evidence="19" id="KW-1185">Reference proteome</keyword>
<dbReference type="GO" id="GO:0034599">
    <property type="term" value="P:cellular response to oxidative stress"/>
    <property type="evidence" value="ECO:0007669"/>
    <property type="project" value="TreeGrafter"/>
</dbReference>
<protein>
    <recommendedName>
        <fullName evidence="3">thioredoxin-dependent peroxiredoxin</fullName>
        <ecNumber evidence="3">1.11.1.24</ecNumber>
    </recommendedName>
    <alternativeName>
        <fullName evidence="13">Bacterioferritin comigratory protein</fullName>
    </alternativeName>
    <alternativeName>
        <fullName evidence="11">Thioredoxin peroxidase</fullName>
    </alternativeName>
</protein>
<dbReference type="EC" id="1.11.1.24" evidence="3"/>
<evidence type="ECO:0000256" key="15">
    <source>
        <dbReference type="ARBA" id="ARBA00060385"/>
    </source>
</evidence>
<accession>A0A7Z0EN82</accession>
<evidence type="ECO:0000256" key="11">
    <source>
        <dbReference type="ARBA" id="ARBA00032824"/>
    </source>
</evidence>
<gene>
    <name evidence="18" type="ORF">HNR10_002507</name>
</gene>
<comment type="caution">
    <text evidence="18">The sequence shown here is derived from an EMBL/GenBank/DDBJ whole genome shotgun (WGS) entry which is preliminary data.</text>
</comment>
<evidence type="ECO:0000259" key="17">
    <source>
        <dbReference type="PROSITE" id="PS51352"/>
    </source>
</evidence>
<evidence type="ECO:0000256" key="10">
    <source>
        <dbReference type="ARBA" id="ARBA00023284"/>
    </source>
</evidence>
<dbReference type="PIRSF" id="PIRSF000239">
    <property type="entry name" value="AHPC"/>
    <property type="match status" value="1"/>
</dbReference>
<organism evidence="18 19">
    <name type="scientific">Nocardiopsis aegyptia</name>
    <dbReference type="NCBI Taxonomy" id="220378"/>
    <lineage>
        <taxon>Bacteria</taxon>
        <taxon>Bacillati</taxon>
        <taxon>Actinomycetota</taxon>
        <taxon>Actinomycetes</taxon>
        <taxon>Streptosporangiales</taxon>
        <taxon>Nocardiopsidaceae</taxon>
        <taxon>Nocardiopsis</taxon>
    </lineage>
</organism>
<dbReference type="SUPFAM" id="SSF52833">
    <property type="entry name" value="Thioredoxin-like"/>
    <property type="match status" value="1"/>
</dbReference>
<dbReference type="InterPro" id="IPR024706">
    <property type="entry name" value="Peroxiredoxin_AhpC-typ"/>
</dbReference>
<dbReference type="Pfam" id="PF00578">
    <property type="entry name" value="AhpC-TSA"/>
    <property type="match status" value="1"/>
</dbReference>
<evidence type="ECO:0000256" key="13">
    <source>
        <dbReference type="ARBA" id="ARBA00041373"/>
    </source>
</evidence>
<evidence type="ECO:0000256" key="12">
    <source>
        <dbReference type="ARBA" id="ARBA00038489"/>
    </source>
</evidence>
<evidence type="ECO:0000313" key="19">
    <source>
        <dbReference type="Proteomes" id="UP000572051"/>
    </source>
</evidence>
<dbReference type="FunFam" id="3.40.30.10:FF:000122">
    <property type="entry name" value="Peroxiredoxin Q chloroplastic"/>
    <property type="match status" value="1"/>
</dbReference>
<keyword evidence="8" id="KW-0793">Thylakoid</keyword>
<dbReference type="PANTHER" id="PTHR42801:SF4">
    <property type="entry name" value="AHPC_TSA FAMILY PROTEIN"/>
    <property type="match status" value="1"/>
</dbReference>
<dbReference type="Proteomes" id="UP000572051">
    <property type="component" value="Unassembled WGS sequence"/>
</dbReference>
<sequence length="160" mass="17191">MARGTRGIGVGDTAPDFTLPAQSGSPVRLRDRLGERVVVLYFYPKDDTPGCTAEACAFRDSHEVFAEAGAEVIGISSDSVDRHAAFAGRHGLPFTLLSDEGGAVRKRYGVPSVLGLLPGRVTYVIDRQGTVRHVFNSMTVIDKHVKEALEVVRGLAPVED</sequence>
<evidence type="ECO:0000256" key="4">
    <source>
        <dbReference type="ARBA" id="ARBA00022559"/>
    </source>
</evidence>
<evidence type="ECO:0000256" key="16">
    <source>
        <dbReference type="PIRSR" id="PIRSR000239-1"/>
    </source>
</evidence>
<dbReference type="InterPro" id="IPR000866">
    <property type="entry name" value="AhpC/TSA"/>
</dbReference>
<dbReference type="InterPro" id="IPR013766">
    <property type="entry name" value="Thioredoxin_domain"/>
</dbReference>
<dbReference type="GO" id="GO:0005737">
    <property type="term" value="C:cytoplasm"/>
    <property type="evidence" value="ECO:0007669"/>
    <property type="project" value="TreeGrafter"/>
</dbReference>
<feature type="domain" description="Thioredoxin" evidence="17">
    <location>
        <begin position="8"/>
        <end position="157"/>
    </location>
</feature>
<dbReference type="InterPro" id="IPR050924">
    <property type="entry name" value="Peroxiredoxin_BCP/PrxQ"/>
</dbReference>
<reference evidence="18 19" key="1">
    <citation type="submission" date="2020-07" db="EMBL/GenBank/DDBJ databases">
        <title>Sequencing the genomes of 1000 actinobacteria strains.</title>
        <authorList>
            <person name="Klenk H.-P."/>
        </authorList>
    </citation>
    <scope>NUCLEOTIDE SEQUENCE [LARGE SCALE GENOMIC DNA]</scope>
    <source>
        <strain evidence="18 19">DSM 44442</strain>
    </source>
</reference>
<comment type="catalytic activity">
    <reaction evidence="14">
        <text>a hydroperoxide + [thioredoxin]-dithiol = an alcohol + [thioredoxin]-disulfide + H2O</text>
        <dbReference type="Rhea" id="RHEA:62620"/>
        <dbReference type="Rhea" id="RHEA-COMP:10698"/>
        <dbReference type="Rhea" id="RHEA-COMP:10700"/>
        <dbReference type="ChEBI" id="CHEBI:15377"/>
        <dbReference type="ChEBI" id="CHEBI:29950"/>
        <dbReference type="ChEBI" id="CHEBI:30879"/>
        <dbReference type="ChEBI" id="CHEBI:35924"/>
        <dbReference type="ChEBI" id="CHEBI:50058"/>
        <dbReference type="EC" id="1.11.1.24"/>
    </reaction>
</comment>
<keyword evidence="10" id="KW-0676">Redox-active center</keyword>
<dbReference type="GO" id="GO:0008379">
    <property type="term" value="F:thioredoxin peroxidase activity"/>
    <property type="evidence" value="ECO:0007669"/>
    <property type="project" value="TreeGrafter"/>
</dbReference>